<accession>A0A8J3BPI7</accession>
<evidence type="ECO:0000256" key="1">
    <source>
        <dbReference type="SAM" id="SignalP"/>
    </source>
</evidence>
<organism evidence="2 3">
    <name type="scientific">Pilimelia terevasa</name>
    <dbReference type="NCBI Taxonomy" id="53372"/>
    <lineage>
        <taxon>Bacteria</taxon>
        <taxon>Bacillati</taxon>
        <taxon>Actinomycetota</taxon>
        <taxon>Actinomycetes</taxon>
        <taxon>Micromonosporales</taxon>
        <taxon>Micromonosporaceae</taxon>
        <taxon>Pilimelia</taxon>
    </lineage>
</organism>
<evidence type="ECO:0008006" key="4">
    <source>
        <dbReference type="Google" id="ProtNLM"/>
    </source>
</evidence>
<sequence length="173" mass="18913">MSHLRRRTSVLLTVLTLLTAPSSPAHAGGAPPGGPCRAGEGNSARITAVDAAGRASGWVRYCRPYGDLWHRQLLVAHALTVQDGQWRPRAVSPGYEYPTRVRVRRFAGVQTLHHGVGVHHVCVYGGGGQALDCWWVSRRGPAADLRYRFGRSPLRLAKPRDLQILVTSCGTCW</sequence>
<reference evidence="2" key="1">
    <citation type="journal article" date="2014" name="Int. J. Syst. Evol. Microbiol.">
        <title>Complete genome sequence of Corynebacterium casei LMG S-19264T (=DSM 44701T), isolated from a smear-ripened cheese.</title>
        <authorList>
            <consortium name="US DOE Joint Genome Institute (JGI-PGF)"/>
            <person name="Walter F."/>
            <person name="Albersmeier A."/>
            <person name="Kalinowski J."/>
            <person name="Ruckert C."/>
        </authorList>
    </citation>
    <scope>NUCLEOTIDE SEQUENCE</scope>
    <source>
        <strain evidence="2">JCM 3091</strain>
    </source>
</reference>
<dbReference type="EMBL" id="BMQC01000002">
    <property type="protein sequence ID" value="GGK18594.1"/>
    <property type="molecule type" value="Genomic_DNA"/>
</dbReference>
<protein>
    <recommendedName>
        <fullName evidence="4">Secreted protein</fullName>
    </recommendedName>
</protein>
<dbReference type="Proteomes" id="UP000662200">
    <property type="component" value="Unassembled WGS sequence"/>
</dbReference>
<keyword evidence="3" id="KW-1185">Reference proteome</keyword>
<evidence type="ECO:0000313" key="3">
    <source>
        <dbReference type="Proteomes" id="UP000662200"/>
    </source>
</evidence>
<comment type="caution">
    <text evidence="2">The sequence shown here is derived from an EMBL/GenBank/DDBJ whole genome shotgun (WGS) entry which is preliminary data.</text>
</comment>
<feature type="chain" id="PRO_5035224644" description="Secreted protein" evidence="1">
    <location>
        <begin position="28"/>
        <end position="173"/>
    </location>
</feature>
<evidence type="ECO:0000313" key="2">
    <source>
        <dbReference type="EMBL" id="GGK18594.1"/>
    </source>
</evidence>
<dbReference type="AlphaFoldDB" id="A0A8J3BPI7"/>
<proteinExistence type="predicted"/>
<name>A0A8J3BPI7_9ACTN</name>
<feature type="signal peptide" evidence="1">
    <location>
        <begin position="1"/>
        <end position="27"/>
    </location>
</feature>
<gene>
    <name evidence="2" type="ORF">GCM10010124_09010</name>
</gene>
<dbReference type="RefSeq" id="WP_189112886.1">
    <property type="nucleotide sequence ID" value="NZ_BMQC01000002.1"/>
</dbReference>
<keyword evidence="1" id="KW-0732">Signal</keyword>
<reference evidence="2" key="2">
    <citation type="submission" date="2020-09" db="EMBL/GenBank/DDBJ databases">
        <authorList>
            <person name="Sun Q."/>
            <person name="Ohkuma M."/>
        </authorList>
    </citation>
    <scope>NUCLEOTIDE SEQUENCE</scope>
    <source>
        <strain evidence="2">JCM 3091</strain>
    </source>
</reference>